<dbReference type="Pfam" id="PF16479">
    <property type="entry name" value="DUF5056"/>
    <property type="match status" value="1"/>
</dbReference>
<evidence type="ECO:0000313" key="3">
    <source>
        <dbReference type="Proteomes" id="UP000199373"/>
    </source>
</evidence>
<evidence type="ECO:0000256" key="1">
    <source>
        <dbReference type="SAM" id="Phobius"/>
    </source>
</evidence>
<accession>A0A1I0NTT2</accession>
<name>A0A1I0NTT2_9BACT</name>
<proteinExistence type="predicted"/>
<reference evidence="2 3" key="1">
    <citation type="submission" date="2016-10" db="EMBL/GenBank/DDBJ databases">
        <authorList>
            <person name="de Groot N.N."/>
        </authorList>
    </citation>
    <scope>NUCLEOTIDE SEQUENCE [LARGE SCALE GENOMIC DNA]</scope>
    <source>
        <strain evidence="2 3">TC2-24</strain>
    </source>
</reference>
<keyword evidence="1" id="KW-0472">Membrane</keyword>
<evidence type="ECO:0008006" key="4">
    <source>
        <dbReference type="Google" id="ProtNLM"/>
    </source>
</evidence>
<keyword evidence="3" id="KW-1185">Reference proteome</keyword>
<protein>
    <recommendedName>
        <fullName evidence="4">DUF5056 domain-containing protein</fullName>
    </recommendedName>
</protein>
<dbReference type="Proteomes" id="UP000199373">
    <property type="component" value="Unassembled WGS sequence"/>
</dbReference>
<feature type="transmembrane region" description="Helical" evidence="1">
    <location>
        <begin position="48"/>
        <end position="67"/>
    </location>
</feature>
<keyword evidence="1" id="KW-1133">Transmembrane helix</keyword>
<feature type="transmembrane region" description="Helical" evidence="1">
    <location>
        <begin position="99"/>
        <end position="117"/>
    </location>
</feature>
<dbReference type="RefSeq" id="WP_177178400.1">
    <property type="nucleotide sequence ID" value="NZ_FOIQ01000003.1"/>
</dbReference>
<evidence type="ECO:0000313" key="2">
    <source>
        <dbReference type="EMBL" id="SEW05076.1"/>
    </source>
</evidence>
<gene>
    <name evidence="2" type="ORF">SAMN04487850_1344</name>
</gene>
<dbReference type="AlphaFoldDB" id="A0A1I0NTT2"/>
<organism evidence="2 3">
    <name type="scientific">Prevotella aff. ruminicola Tc2-24</name>
    <dbReference type="NCBI Taxonomy" id="81582"/>
    <lineage>
        <taxon>Bacteria</taxon>
        <taxon>Pseudomonadati</taxon>
        <taxon>Bacteroidota</taxon>
        <taxon>Bacteroidia</taxon>
        <taxon>Bacteroidales</taxon>
        <taxon>Prevotellaceae</taxon>
        <taxon>Prevotella</taxon>
    </lineage>
</organism>
<sequence length="127" mass="14852">MTDKEKIMLEDFFKQAAQQQIEDRGFTERVMQNLPERRVEQVRRLSRLWTIFCGVVGVAMFFLLGGWQVVQGWFLAAVRMTIGWFEIFMVTAPTTEISINPWVVLLVLVFVIFFLPYQTARRLSSAL</sequence>
<keyword evidence="1" id="KW-0812">Transmembrane</keyword>
<dbReference type="EMBL" id="FOIQ01000003">
    <property type="protein sequence ID" value="SEW05076.1"/>
    <property type="molecule type" value="Genomic_DNA"/>
</dbReference>
<dbReference type="InterPro" id="IPR032129">
    <property type="entry name" value="DUF5056"/>
</dbReference>